<feature type="transmembrane region" description="Helical" evidence="1">
    <location>
        <begin position="304"/>
        <end position="325"/>
    </location>
</feature>
<protein>
    <recommendedName>
        <fullName evidence="4">DUF4271 domain-containing protein</fullName>
    </recommendedName>
</protein>
<feature type="signal peptide" evidence="2">
    <location>
        <begin position="1"/>
        <end position="22"/>
    </location>
</feature>
<reference evidence="3" key="1">
    <citation type="submission" date="2024-02" db="EMBL/GenBank/DDBJ databases">
        <title>Sediminibacterium planktonica sp. nov. and Sediminibacterium longus sp. nov., isolated from surface lake and river water.</title>
        <authorList>
            <person name="Watanabe K."/>
            <person name="Takemine S."/>
            <person name="Ishii Y."/>
            <person name="Ogata Y."/>
            <person name="Shindo C."/>
            <person name="Suda W."/>
        </authorList>
    </citation>
    <scope>NUCLEOTIDE SEQUENCE</scope>
    <source>
        <strain evidence="3">KACHI17</strain>
    </source>
</reference>
<evidence type="ECO:0000256" key="1">
    <source>
        <dbReference type="SAM" id="Phobius"/>
    </source>
</evidence>
<feature type="transmembrane region" description="Helical" evidence="1">
    <location>
        <begin position="274"/>
        <end position="292"/>
    </location>
</feature>
<evidence type="ECO:0000313" key="3">
    <source>
        <dbReference type="EMBL" id="BFG71499.1"/>
    </source>
</evidence>
<dbReference type="InterPro" id="IPR025367">
    <property type="entry name" value="DUF4271"/>
</dbReference>
<evidence type="ECO:0000256" key="2">
    <source>
        <dbReference type="SAM" id="SignalP"/>
    </source>
</evidence>
<keyword evidence="1" id="KW-0472">Membrane</keyword>
<keyword evidence="1" id="KW-1133">Transmembrane helix</keyword>
<proteinExistence type="predicted"/>
<dbReference type="AlphaFoldDB" id="A0AAT9GLC7"/>
<feature type="transmembrane region" description="Helical" evidence="1">
    <location>
        <begin position="246"/>
        <end position="268"/>
    </location>
</feature>
<feature type="chain" id="PRO_5043983694" description="DUF4271 domain-containing protein" evidence="2">
    <location>
        <begin position="23"/>
        <end position="336"/>
    </location>
</feature>
<accession>A0AAT9GLC7</accession>
<evidence type="ECO:0008006" key="4">
    <source>
        <dbReference type="Google" id="ProtNLM"/>
    </source>
</evidence>
<feature type="transmembrane region" description="Helical" evidence="1">
    <location>
        <begin position="204"/>
        <end position="225"/>
    </location>
</feature>
<dbReference type="Pfam" id="PF14093">
    <property type="entry name" value="DUF4271"/>
    <property type="match status" value="1"/>
</dbReference>
<keyword evidence="2" id="KW-0732">Signal</keyword>
<feature type="transmembrane region" description="Helical" evidence="1">
    <location>
        <begin position="125"/>
        <end position="147"/>
    </location>
</feature>
<name>A0AAT9GLC7_9BACT</name>
<sequence length="336" mass="38302">MNLTKQLTVFILTLLFQVMVVAQSDTPARNNKPQQKVRLDSARQVSGSQLKQDSLLVNTGDTDSASLVIDSTVTDSFRSSIPVVAVKTNDTSTYAKYLTHPYLPLSAKPMFMISDFRETRTLDDLFYLLMGVLLLLAFIRSVFPRYFKNLFVLFFQTSLRQKQTRDQLLQDNLGSVFANLLFIVSTSIYGALIIRHREWLDYPFWHVIFFGAGLLAIVYFGKFLFLQFAGWVFNSREAAMNYTFTVFLVNKVLGISLVPFLFLMAFSTSSLREVAFTISVGLTGVLLLYRYVVSFANIRNTLKVNALHFFLYLCAVEILPLLVLYKLMADYIGGRF</sequence>
<dbReference type="EMBL" id="AP029612">
    <property type="protein sequence ID" value="BFG71499.1"/>
    <property type="molecule type" value="Genomic_DNA"/>
</dbReference>
<feature type="transmembrane region" description="Helical" evidence="1">
    <location>
        <begin position="168"/>
        <end position="192"/>
    </location>
</feature>
<keyword evidence="1" id="KW-0812">Transmembrane</keyword>
<dbReference type="RefSeq" id="WP_353549128.1">
    <property type="nucleotide sequence ID" value="NZ_AP029612.1"/>
</dbReference>
<organism evidence="3">
    <name type="scientific">Sediminibacterium sp. KACHI17</name>
    <dbReference type="NCBI Taxonomy" id="1751071"/>
    <lineage>
        <taxon>Bacteria</taxon>
        <taxon>Pseudomonadati</taxon>
        <taxon>Bacteroidota</taxon>
        <taxon>Chitinophagia</taxon>
        <taxon>Chitinophagales</taxon>
        <taxon>Chitinophagaceae</taxon>
        <taxon>Sediminibacterium</taxon>
    </lineage>
</organism>
<gene>
    <name evidence="3" type="ORF">KACHI17_23800</name>
</gene>